<dbReference type="Pfam" id="PF14905">
    <property type="entry name" value="OMP_b-brl_3"/>
    <property type="match status" value="1"/>
</dbReference>
<dbReference type="AlphaFoldDB" id="A0A839SJQ0"/>
<keyword evidence="2" id="KW-0472">Membrane</keyword>
<dbReference type="PANTHER" id="PTHR40980">
    <property type="entry name" value="PLUG DOMAIN-CONTAINING PROTEIN"/>
    <property type="match status" value="1"/>
</dbReference>
<dbReference type="SUPFAM" id="SSF49464">
    <property type="entry name" value="Carboxypeptidase regulatory domain-like"/>
    <property type="match status" value="1"/>
</dbReference>
<protein>
    <recommendedName>
        <fullName evidence="4">Outer membrane protein beta-barrel domain-containing protein</fullName>
    </recommendedName>
</protein>
<dbReference type="InterPro" id="IPR036942">
    <property type="entry name" value="Beta-barrel_TonB_sf"/>
</dbReference>
<dbReference type="PANTHER" id="PTHR40980:SF4">
    <property type="entry name" value="TONB-DEPENDENT RECEPTOR-LIKE BETA-BARREL DOMAIN-CONTAINING PROTEIN"/>
    <property type="match status" value="1"/>
</dbReference>
<organism evidence="5 6">
    <name type="scientific">Mucilaginibacter gotjawali</name>
    <dbReference type="NCBI Taxonomy" id="1550579"/>
    <lineage>
        <taxon>Bacteria</taxon>
        <taxon>Pseudomonadati</taxon>
        <taxon>Bacteroidota</taxon>
        <taxon>Sphingobacteriia</taxon>
        <taxon>Sphingobacteriales</taxon>
        <taxon>Sphingobacteriaceae</taxon>
        <taxon>Mucilaginibacter</taxon>
    </lineage>
</organism>
<evidence type="ECO:0000256" key="2">
    <source>
        <dbReference type="ARBA" id="ARBA00023136"/>
    </source>
</evidence>
<dbReference type="InterPro" id="IPR041700">
    <property type="entry name" value="OMP_b-brl_3"/>
</dbReference>
<evidence type="ECO:0000313" key="5">
    <source>
        <dbReference type="EMBL" id="MBB3056769.1"/>
    </source>
</evidence>
<dbReference type="Gene3D" id="2.60.40.1120">
    <property type="entry name" value="Carboxypeptidase-like, regulatory domain"/>
    <property type="match status" value="1"/>
</dbReference>
<dbReference type="InterPro" id="IPR008969">
    <property type="entry name" value="CarboxyPept-like_regulatory"/>
</dbReference>
<evidence type="ECO:0000259" key="4">
    <source>
        <dbReference type="Pfam" id="PF14905"/>
    </source>
</evidence>
<name>A0A839SJQ0_9SPHI</name>
<dbReference type="InterPro" id="IPR037066">
    <property type="entry name" value="Plug_dom_sf"/>
</dbReference>
<comment type="caution">
    <text evidence="5">The sequence shown here is derived from an EMBL/GenBank/DDBJ whole genome shotgun (WGS) entry which is preliminary data.</text>
</comment>
<dbReference type="Pfam" id="PF13620">
    <property type="entry name" value="CarboxypepD_reg"/>
    <property type="match status" value="1"/>
</dbReference>
<evidence type="ECO:0000313" key="6">
    <source>
        <dbReference type="Proteomes" id="UP000539265"/>
    </source>
</evidence>
<dbReference type="Proteomes" id="UP000539265">
    <property type="component" value="Unassembled WGS sequence"/>
</dbReference>
<accession>A0A839SJQ0</accession>
<evidence type="ECO:0000256" key="3">
    <source>
        <dbReference type="ARBA" id="ARBA00023237"/>
    </source>
</evidence>
<feature type="domain" description="Outer membrane protein beta-barrel" evidence="4">
    <location>
        <begin position="383"/>
        <end position="790"/>
    </location>
</feature>
<keyword evidence="6" id="KW-1185">Reference proteome</keyword>
<dbReference type="Gene3D" id="2.40.170.20">
    <property type="entry name" value="TonB-dependent receptor, beta-barrel domain"/>
    <property type="match status" value="1"/>
</dbReference>
<sequence length="815" mass="89998">MKLKLLFFLTLFTLLLFNFSRAQTGGKITGSVLDEAKKPLDGATVILLLAKDSTVISSQLVNRDGSFAFQNLKDNTYLIRATYIGYKNYQGSNVVVSGQKPVDLPAFILTAAGKTLNEVAVTAKKSFIQQKIDRTVVNVGALISNTGTNALEVLQKTPGVQVDADGNITFKGKSGVMVMIDDKPTYLSAANLATYLRSLPASSLDQIELMDNPPAKYDAAGNAGVINIKTKKNTIKGFHAVLGGNYAQGFYGRNSENANLNYRTGKVNLFANLAYDEEHTWRRLEIDRDYLDANGNRTSSLKDISYFRPTNYNTNIKAGIDFYASPKTTWGIVYTGDISRDHDNSPVYSLLYGQNGGLDSTITTLNTSRNKFGSNGINLNYTHKFDSLGRELTFDLDYIRDISGGNQLFVNNSYLPDGTLTNSTTLNDDLPSTINIYSAKADYAHPLKGKAKLEAGIKSSYVNTDNAANYFNVVNGVNTIDYSKTNRFLYKENINAAYVNFNKNFGRFAIQTGLRVENTNGDGHQLGNAQRADSSFVNHYTDLFPTAYFSYNLDTAGHNVLVASYGRRVGRPNYGSLNPFTFFVDEFTQFSGNPFLKPQFTDNYKLAYSFRSLFTIALAYNYTADVQGETIHRNGDVFISTQGNIGQQKTLDLSVNTNFQPTKWWSVNLYAEVYKNTYQGAFYTGYLNQSQVTVSGNGNNQFTLSPTWSAELSGFFDTGGTYGQFVTLPKGMLNAAIQKKIWNNKATIKLTMQNILQSFSPSGTITNIADARASFHNTLDTQVARLAFTYSFGKSANTPQKRETGGADSEQSRAH</sequence>
<gene>
    <name evidence="5" type="ORF">FHS11_003195</name>
</gene>
<dbReference type="RefSeq" id="WP_183476068.1">
    <property type="nucleotide sequence ID" value="NZ_JACHWX010000009.1"/>
</dbReference>
<dbReference type="EMBL" id="JACHWX010000009">
    <property type="protein sequence ID" value="MBB3056769.1"/>
    <property type="molecule type" value="Genomic_DNA"/>
</dbReference>
<keyword evidence="3" id="KW-0998">Cell outer membrane</keyword>
<dbReference type="GO" id="GO:0009279">
    <property type="term" value="C:cell outer membrane"/>
    <property type="evidence" value="ECO:0007669"/>
    <property type="project" value="UniProtKB-SubCell"/>
</dbReference>
<evidence type="ECO:0000256" key="1">
    <source>
        <dbReference type="ARBA" id="ARBA00004442"/>
    </source>
</evidence>
<comment type="subcellular location">
    <subcellularLocation>
        <location evidence="1">Cell outer membrane</location>
    </subcellularLocation>
</comment>
<reference evidence="5" key="1">
    <citation type="submission" date="2020-08" db="EMBL/GenBank/DDBJ databases">
        <title>Genomic Encyclopedia of Type Strains, Phase III (KMG-III): the genomes of soil and plant-associated and newly described type strains.</title>
        <authorList>
            <person name="Whitman W."/>
        </authorList>
    </citation>
    <scope>NUCLEOTIDE SEQUENCE [LARGE SCALE GENOMIC DNA]</scope>
    <source>
        <strain evidence="5">CECT 8628</strain>
    </source>
</reference>
<dbReference type="SUPFAM" id="SSF56935">
    <property type="entry name" value="Porins"/>
    <property type="match status" value="1"/>
</dbReference>
<proteinExistence type="predicted"/>
<dbReference type="Gene3D" id="2.170.130.10">
    <property type="entry name" value="TonB-dependent receptor, plug domain"/>
    <property type="match status" value="1"/>
</dbReference>